<protein>
    <recommendedName>
        <fullName evidence="29">O-acyltransferase</fullName>
    </recommendedName>
</protein>
<dbReference type="InterPro" id="IPR014371">
    <property type="entry name" value="Oat_ACAT_DAG_ARE"/>
</dbReference>
<dbReference type="Proteomes" id="UP001162164">
    <property type="component" value="Unassembled WGS sequence"/>
</dbReference>
<comment type="catalytic activity">
    <reaction evidence="24">
        <text>an acyl-CoA + a 1,2-diacyl-sn-glycerol = a triacyl-sn-glycerol + CoA</text>
        <dbReference type="Rhea" id="RHEA:10868"/>
        <dbReference type="ChEBI" id="CHEBI:17815"/>
        <dbReference type="ChEBI" id="CHEBI:57287"/>
        <dbReference type="ChEBI" id="CHEBI:58342"/>
        <dbReference type="ChEBI" id="CHEBI:64615"/>
        <dbReference type="EC" id="2.3.1.20"/>
    </reaction>
    <physiologicalReaction direction="left-to-right" evidence="24">
        <dbReference type="Rhea" id="RHEA:10869"/>
    </physiologicalReaction>
</comment>
<feature type="transmembrane region" description="Helical" evidence="30">
    <location>
        <begin position="278"/>
        <end position="297"/>
    </location>
</feature>
<evidence type="ECO:0000256" key="26">
    <source>
        <dbReference type="ARBA" id="ARBA00048907"/>
    </source>
</evidence>
<comment type="catalytic activity">
    <reaction evidence="20">
        <text>1-O-(9Z-octadecenyl)-glycerol + (9Z)-octadecenoyl-CoA = 1-O-(9Z-octadecyl)-3-(9Z-octadecenoyl)-glycerol + CoA</text>
        <dbReference type="Rhea" id="RHEA:55340"/>
        <dbReference type="ChEBI" id="CHEBI:34116"/>
        <dbReference type="ChEBI" id="CHEBI:57287"/>
        <dbReference type="ChEBI" id="CHEBI:57387"/>
        <dbReference type="ChEBI" id="CHEBI:197429"/>
    </reaction>
    <physiologicalReaction direction="left-to-right" evidence="20">
        <dbReference type="Rhea" id="RHEA:55341"/>
    </physiologicalReaction>
</comment>
<feature type="transmembrane region" description="Helical" evidence="30">
    <location>
        <begin position="53"/>
        <end position="76"/>
    </location>
</feature>
<evidence type="ECO:0000256" key="19">
    <source>
        <dbReference type="ARBA" id="ARBA00047609"/>
    </source>
</evidence>
<evidence type="ECO:0000256" key="2">
    <source>
        <dbReference type="ARBA" id="ARBA00000633"/>
    </source>
</evidence>
<comment type="subunit">
    <text evidence="17">Homodimer or homotetramer; both forms have similar enzymatic activities.</text>
</comment>
<evidence type="ECO:0000256" key="14">
    <source>
        <dbReference type="ARBA" id="ARBA00022989"/>
    </source>
</evidence>
<feature type="transmembrane region" description="Helical" evidence="30">
    <location>
        <begin position="328"/>
        <end position="346"/>
    </location>
</feature>
<comment type="catalytic activity">
    <reaction evidence="4">
        <text>hexadecane-1,2-diol + 2 hexadecanoyl-CoA = 1,2-O,O-dihexadecanoyl-1,2-hexadecanediol + 2 CoA</text>
        <dbReference type="Rhea" id="RHEA:38211"/>
        <dbReference type="ChEBI" id="CHEBI:57287"/>
        <dbReference type="ChEBI" id="CHEBI:57379"/>
        <dbReference type="ChEBI" id="CHEBI:75586"/>
        <dbReference type="ChEBI" id="CHEBI:75608"/>
    </reaction>
    <physiologicalReaction direction="left-to-right" evidence="4">
        <dbReference type="Rhea" id="RHEA:38212"/>
    </physiologicalReaction>
</comment>
<feature type="transmembrane region" description="Helical" evidence="30">
    <location>
        <begin position="481"/>
        <end position="502"/>
    </location>
</feature>
<evidence type="ECO:0000256" key="11">
    <source>
        <dbReference type="ARBA" id="ARBA00022679"/>
    </source>
</evidence>
<evidence type="ECO:0000256" key="12">
    <source>
        <dbReference type="ARBA" id="ARBA00022692"/>
    </source>
</evidence>
<evidence type="ECO:0000256" key="3">
    <source>
        <dbReference type="ARBA" id="ARBA00000895"/>
    </source>
</evidence>
<comment type="catalytic activity">
    <reaction evidence="18">
        <text>1,2-di-(9Z-octadecenoyl)-sn-glycerol + (9Z)-octadecenoyl-CoA = 1,2,3-tri-(9Z-octadecenoyl)-glycerol + CoA</text>
        <dbReference type="Rhea" id="RHEA:38219"/>
        <dbReference type="ChEBI" id="CHEBI:52333"/>
        <dbReference type="ChEBI" id="CHEBI:53753"/>
        <dbReference type="ChEBI" id="CHEBI:57287"/>
        <dbReference type="ChEBI" id="CHEBI:57387"/>
    </reaction>
    <physiologicalReaction direction="left-to-right" evidence="18">
        <dbReference type="Rhea" id="RHEA:38220"/>
    </physiologicalReaction>
</comment>
<keyword evidence="14 30" id="KW-1133">Transmembrane helix</keyword>
<comment type="subcellular location">
    <subcellularLocation>
        <location evidence="8 29">Endoplasmic reticulum membrane</location>
        <topology evidence="8 29">Multi-pass membrane protein</topology>
    </subcellularLocation>
</comment>
<comment type="similarity">
    <text evidence="10 29">Belongs to the membrane-bound acyltransferase family. Sterol o-acyltransferase subfamily.</text>
</comment>
<comment type="catalytic activity">
    <reaction evidence="22">
        <text>2-(9Z-octadecenoyl)-glycerol + (9Z)-octadecenoyl-CoA = 1,2-di-(9Z-octadecenoyl)-sn-glycerol + CoA</text>
        <dbReference type="Rhea" id="RHEA:37911"/>
        <dbReference type="ChEBI" id="CHEBI:52333"/>
        <dbReference type="ChEBI" id="CHEBI:57287"/>
        <dbReference type="ChEBI" id="CHEBI:57387"/>
        <dbReference type="ChEBI" id="CHEBI:73990"/>
    </reaction>
    <physiologicalReaction direction="left-to-right" evidence="22">
        <dbReference type="Rhea" id="RHEA:37912"/>
    </physiologicalReaction>
</comment>
<evidence type="ECO:0000256" key="16">
    <source>
        <dbReference type="ARBA" id="ARBA00023315"/>
    </source>
</evidence>
<comment type="catalytic activity">
    <reaction evidence="19">
        <text>1-O-(9Z-octadecyl)-3-(9Z-octadecenoyl)-glycerol + (9Z)-octadecenoyl-CoA = 1-O-(9Z-octadecenyl)-2,3-di-(9Z-octadecenoyl)glycerol + CoA</text>
        <dbReference type="Rhea" id="RHEA:55344"/>
        <dbReference type="ChEBI" id="CHEBI:57287"/>
        <dbReference type="ChEBI" id="CHEBI:57387"/>
        <dbReference type="ChEBI" id="CHEBI:138735"/>
        <dbReference type="ChEBI" id="CHEBI:197429"/>
    </reaction>
    <physiologicalReaction direction="left-to-right" evidence="19">
        <dbReference type="Rhea" id="RHEA:55345"/>
    </physiologicalReaction>
</comment>
<evidence type="ECO:0000313" key="32">
    <source>
        <dbReference type="Proteomes" id="UP001162164"/>
    </source>
</evidence>
<comment type="catalytic activity">
    <reaction evidence="3">
        <text>13-cis-retinol + hexadecanoyl-CoA = 13-cis-retinyl hexadecanoate + CoA</text>
        <dbReference type="Rhea" id="RHEA:55296"/>
        <dbReference type="ChEBI" id="CHEBI:45479"/>
        <dbReference type="ChEBI" id="CHEBI:57287"/>
        <dbReference type="ChEBI" id="CHEBI:57379"/>
        <dbReference type="ChEBI" id="CHEBI:138722"/>
    </reaction>
    <physiologicalReaction direction="left-to-right" evidence="3">
        <dbReference type="Rhea" id="RHEA:55297"/>
    </physiologicalReaction>
</comment>
<comment type="catalytic activity">
    <reaction evidence="5">
        <text>2-(9Z-octadecenoyl)-glycerol + hexadecanoyl-CoA = 1-hexadecanoyl-2-(9Z-octadecenoyl)-sn-glycerol + CoA</text>
        <dbReference type="Rhea" id="RHEA:38071"/>
        <dbReference type="ChEBI" id="CHEBI:57287"/>
        <dbReference type="ChEBI" id="CHEBI:57379"/>
        <dbReference type="ChEBI" id="CHEBI:73990"/>
        <dbReference type="ChEBI" id="CHEBI:75466"/>
    </reaction>
    <physiologicalReaction direction="left-to-right" evidence="5">
        <dbReference type="Rhea" id="RHEA:38072"/>
    </physiologicalReaction>
</comment>
<keyword evidence="12 30" id="KW-0812">Transmembrane</keyword>
<evidence type="ECO:0000256" key="15">
    <source>
        <dbReference type="ARBA" id="ARBA00023136"/>
    </source>
</evidence>
<organism evidence="31 32">
    <name type="scientific">Molorchus minor</name>
    <dbReference type="NCBI Taxonomy" id="1323400"/>
    <lineage>
        <taxon>Eukaryota</taxon>
        <taxon>Metazoa</taxon>
        <taxon>Ecdysozoa</taxon>
        <taxon>Arthropoda</taxon>
        <taxon>Hexapoda</taxon>
        <taxon>Insecta</taxon>
        <taxon>Pterygota</taxon>
        <taxon>Neoptera</taxon>
        <taxon>Endopterygota</taxon>
        <taxon>Coleoptera</taxon>
        <taxon>Polyphaga</taxon>
        <taxon>Cucujiformia</taxon>
        <taxon>Chrysomeloidea</taxon>
        <taxon>Cerambycidae</taxon>
        <taxon>Lamiinae</taxon>
        <taxon>Monochamini</taxon>
        <taxon>Molorchus</taxon>
    </lineage>
</organism>
<comment type="catalytic activity">
    <reaction evidence="26">
        <text>hexadecan-1-ol + hexadecanoyl-CoA = hexadecyl hexadecanoate + CoA</text>
        <dbReference type="Rhea" id="RHEA:38167"/>
        <dbReference type="ChEBI" id="CHEBI:16125"/>
        <dbReference type="ChEBI" id="CHEBI:57287"/>
        <dbReference type="ChEBI" id="CHEBI:57379"/>
        <dbReference type="ChEBI" id="CHEBI:75584"/>
    </reaction>
    <physiologicalReaction direction="left-to-right" evidence="26">
        <dbReference type="Rhea" id="RHEA:38168"/>
    </physiologicalReaction>
</comment>
<dbReference type="EMBL" id="JAPWTJ010002261">
    <property type="protein sequence ID" value="KAJ8966983.1"/>
    <property type="molecule type" value="Genomic_DNA"/>
</dbReference>
<feature type="transmembrane region" description="Helical" evidence="30">
    <location>
        <begin position="135"/>
        <end position="157"/>
    </location>
</feature>
<dbReference type="PIRSF" id="PIRSF000439">
    <property type="entry name" value="Oat_ACAT_DAG_ARE"/>
    <property type="match status" value="1"/>
</dbReference>
<comment type="catalytic activity">
    <reaction evidence="1">
        <text>hexadecane-1,2-diol + hexadecanoyl-CoA = 2-hydroxyhexadecyl hexadecanoate + CoA</text>
        <dbReference type="Rhea" id="RHEA:38171"/>
        <dbReference type="ChEBI" id="CHEBI:57287"/>
        <dbReference type="ChEBI" id="CHEBI:57379"/>
        <dbReference type="ChEBI" id="CHEBI:75586"/>
        <dbReference type="ChEBI" id="CHEBI:75587"/>
    </reaction>
    <physiologicalReaction direction="left-to-right" evidence="1">
        <dbReference type="Rhea" id="RHEA:38172"/>
    </physiologicalReaction>
</comment>
<evidence type="ECO:0000256" key="9">
    <source>
        <dbReference type="ARBA" id="ARBA00005175"/>
    </source>
</evidence>
<dbReference type="InterPro" id="IPR004299">
    <property type="entry name" value="MBOAT_fam"/>
</dbReference>
<dbReference type="PANTHER" id="PTHR10408:SF7">
    <property type="entry name" value="DIACYLGLYCEROL O-ACYLTRANSFERASE 1"/>
    <property type="match status" value="1"/>
</dbReference>
<comment type="catalytic activity">
    <reaction evidence="2">
        <text>all-trans-retinol + an acyl-CoA = an all-trans-retinyl ester + CoA</text>
        <dbReference type="Rhea" id="RHEA:11488"/>
        <dbReference type="ChEBI" id="CHEBI:17336"/>
        <dbReference type="ChEBI" id="CHEBI:57287"/>
        <dbReference type="ChEBI" id="CHEBI:58342"/>
        <dbReference type="ChEBI" id="CHEBI:63410"/>
        <dbReference type="EC" id="2.3.1.76"/>
    </reaction>
    <physiologicalReaction direction="left-to-right" evidence="2">
        <dbReference type="Rhea" id="RHEA:11489"/>
    </physiologicalReaction>
</comment>
<name>A0ABQ9IVU2_9CUCU</name>
<comment type="pathway">
    <text evidence="9">Lipid metabolism; glycerolipid metabolism.</text>
</comment>
<evidence type="ECO:0000256" key="13">
    <source>
        <dbReference type="ARBA" id="ARBA00022824"/>
    </source>
</evidence>
<keyword evidence="32" id="KW-1185">Reference proteome</keyword>
<comment type="catalytic activity">
    <reaction evidence="23">
        <text>1-octadecanoyl-2-(5Z,8Z,11Z,14Z-eicosatetraenoyl)-sn-glycerol + (9Z)-octadecenoyl-CoA = 1-octadecanoyl-2-(5Z,8Z,11Z,14Z)-eicosatetraenoyl-3-(9Z)-octadecenoyl-sn-glycerol + CoA</text>
        <dbReference type="Rhea" id="RHEA:38307"/>
        <dbReference type="ChEBI" id="CHEBI:57287"/>
        <dbReference type="ChEBI" id="CHEBI:57387"/>
        <dbReference type="ChEBI" id="CHEBI:75728"/>
        <dbReference type="ChEBI" id="CHEBI:75729"/>
    </reaction>
    <physiologicalReaction direction="left-to-right" evidence="23">
        <dbReference type="Rhea" id="RHEA:38308"/>
    </physiologicalReaction>
</comment>
<dbReference type="InterPro" id="IPR027251">
    <property type="entry name" value="Diacylglycerol_acylTrfase1"/>
</dbReference>
<evidence type="ECO:0000256" key="7">
    <source>
        <dbReference type="ARBA" id="ARBA00001764"/>
    </source>
</evidence>
<evidence type="ECO:0000256" key="6">
    <source>
        <dbReference type="ARBA" id="ARBA00001349"/>
    </source>
</evidence>
<sequence length="521" mass="60468">MSEHEGIRKRARSVSRAEEIQAFEQKARKKQPDKPTDGLSPTKRFPFSWNSGFNNFTGFVNWTLLLLSIGGLRLLLENFIKYGIRVDPLQWFYILTGQDEAGSEHPSIILIVYSVVPVVLCLLTEKGLAVEIIPAGPGMVVHIINLLVLILLPMVIIHVKDGFSLVGASLVTTVYSVFFLKLWSYVQVNMWCRTARLHNKGSLRRQSLSYTNLQLNNHDSGEKKSSEDSKDSKVHLVQYPDNLTLKDLYYFLLAPTLCYELNFPRTDRIRKRFLIKRIFEVLAGTQIIFCVIQQWMIPSVKNSLIPFSNMDFTKASERMLKLAIPNHLAWLCMFYILFHSWLNLLGEILHFADRSFYNDWWNANNIDVFWRNWNLPVHRWALRHLYFPMVEMGYSKTQAGISVFFISAFFHEYMLKSLGRLTHLQISQQMCVVRGARSEVNIAAVSVPLKTYKIWAFMGMMGQIPLSYISRYVERRYGPRFGNLVVWSSIIIGQPLCIMMYYHDYIVVHHGKSLLENYSHV</sequence>
<comment type="catalytic activity">
    <reaction evidence="21">
        <text>2,3-di-(9Z)-octadecenoyl-sn-glycerol + (9Z)-octadecenoyl-CoA = 1,2,3-tri-(9Z-octadecenoyl)-glycerol + CoA</text>
        <dbReference type="Rhea" id="RHEA:38439"/>
        <dbReference type="ChEBI" id="CHEBI:53753"/>
        <dbReference type="ChEBI" id="CHEBI:57287"/>
        <dbReference type="ChEBI" id="CHEBI:57387"/>
        <dbReference type="ChEBI" id="CHEBI:75824"/>
    </reaction>
    <physiologicalReaction direction="left-to-right" evidence="21">
        <dbReference type="Rhea" id="RHEA:38440"/>
    </physiologicalReaction>
</comment>
<evidence type="ECO:0000256" key="17">
    <source>
        <dbReference type="ARBA" id="ARBA00023610"/>
    </source>
</evidence>
<evidence type="ECO:0000256" key="27">
    <source>
        <dbReference type="ARBA" id="ARBA00049168"/>
    </source>
</evidence>
<evidence type="ECO:0000256" key="29">
    <source>
        <dbReference type="PIRNR" id="PIRNR000439"/>
    </source>
</evidence>
<evidence type="ECO:0000313" key="31">
    <source>
        <dbReference type="EMBL" id="KAJ8966983.1"/>
    </source>
</evidence>
<evidence type="ECO:0000256" key="4">
    <source>
        <dbReference type="ARBA" id="ARBA00001118"/>
    </source>
</evidence>
<feature type="transmembrane region" description="Helical" evidence="30">
    <location>
        <begin position="163"/>
        <end position="183"/>
    </location>
</feature>
<feature type="transmembrane region" description="Helical" evidence="30">
    <location>
        <begin position="105"/>
        <end position="123"/>
    </location>
</feature>
<evidence type="ECO:0000256" key="21">
    <source>
        <dbReference type="ARBA" id="ARBA00048096"/>
    </source>
</evidence>
<dbReference type="PIRSF" id="PIRSF500231">
    <property type="entry name" value="Oat_dag"/>
    <property type="match status" value="1"/>
</dbReference>
<dbReference type="PANTHER" id="PTHR10408">
    <property type="entry name" value="STEROL O-ACYLTRANSFERASE"/>
    <property type="match status" value="1"/>
</dbReference>
<evidence type="ECO:0000256" key="18">
    <source>
        <dbReference type="ARBA" id="ARBA00047367"/>
    </source>
</evidence>
<proteinExistence type="inferred from homology"/>
<comment type="caution">
    <text evidence="31">The sequence shown here is derived from an EMBL/GenBank/DDBJ whole genome shotgun (WGS) entry which is preliminary data.</text>
</comment>
<evidence type="ECO:0000256" key="8">
    <source>
        <dbReference type="ARBA" id="ARBA00004477"/>
    </source>
</evidence>
<keyword evidence="15 29" id="KW-0472">Membrane</keyword>
<evidence type="ECO:0000256" key="1">
    <source>
        <dbReference type="ARBA" id="ARBA00000174"/>
    </source>
</evidence>
<accession>A0ABQ9IVU2</accession>
<evidence type="ECO:0000256" key="25">
    <source>
        <dbReference type="ARBA" id="ARBA00048728"/>
    </source>
</evidence>
<comment type="catalytic activity">
    <reaction evidence="27">
        <text>1-(9Z-octadecenoyl)-glycerol + (9Z)-octadecenoyl-CoA = 1,2-di-(9Z-octadecenoyl)-glycerol + CoA</text>
        <dbReference type="Rhea" id="RHEA:37915"/>
        <dbReference type="ChEBI" id="CHEBI:52323"/>
        <dbReference type="ChEBI" id="CHEBI:57287"/>
        <dbReference type="ChEBI" id="CHEBI:57387"/>
        <dbReference type="ChEBI" id="CHEBI:75342"/>
    </reaction>
    <physiologicalReaction direction="left-to-right" evidence="27">
        <dbReference type="Rhea" id="RHEA:37916"/>
    </physiologicalReaction>
</comment>
<reference evidence="31" key="1">
    <citation type="journal article" date="2023" name="Insect Mol. Biol.">
        <title>Genome sequencing provides insights into the evolution of gene families encoding plant cell wall-degrading enzymes in longhorned beetles.</title>
        <authorList>
            <person name="Shin N.R."/>
            <person name="Okamura Y."/>
            <person name="Kirsch R."/>
            <person name="Pauchet Y."/>
        </authorList>
    </citation>
    <scope>NUCLEOTIDE SEQUENCE</scope>
    <source>
        <strain evidence="31">MMC_N1</strain>
    </source>
</reference>
<keyword evidence="13 29" id="KW-0256">Endoplasmic reticulum</keyword>
<evidence type="ECO:0000256" key="24">
    <source>
        <dbReference type="ARBA" id="ARBA00048634"/>
    </source>
</evidence>
<dbReference type="Pfam" id="PF03062">
    <property type="entry name" value="MBOAT"/>
    <property type="match status" value="1"/>
</dbReference>
<evidence type="ECO:0000256" key="22">
    <source>
        <dbReference type="ARBA" id="ARBA00048135"/>
    </source>
</evidence>
<comment type="catalytic activity">
    <reaction evidence="7">
        <text>all-trans-retinol + hexadecanoyl-CoA = all-trans-retinyl hexadecanoate + CoA</text>
        <dbReference type="Rhea" id="RHEA:38175"/>
        <dbReference type="ChEBI" id="CHEBI:17336"/>
        <dbReference type="ChEBI" id="CHEBI:17616"/>
        <dbReference type="ChEBI" id="CHEBI:57287"/>
        <dbReference type="ChEBI" id="CHEBI:57379"/>
    </reaction>
    <physiologicalReaction direction="left-to-right" evidence="7">
        <dbReference type="Rhea" id="RHEA:38176"/>
    </physiologicalReaction>
</comment>
<gene>
    <name evidence="31" type="ORF">NQ317_009264</name>
</gene>
<evidence type="ECO:0000256" key="23">
    <source>
        <dbReference type="ARBA" id="ARBA00048614"/>
    </source>
</evidence>
<comment type="catalytic activity">
    <reaction evidence="25">
        <text>1,2-di-(9Z-octadecenoyl)-glycerol + (9Z)-octadecenoate + H(+) = 1,2,3-tri-(9Z-octadecenoyl)-glycerol + H2O</text>
        <dbReference type="Rhea" id="RHEA:38379"/>
        <dbReference type="ChEBI" id="CHEBI:15377"/>
        <dbReference type="ChEBI" id="CHEBI:15378"/>
        <dbReference type="ChEBI" id="CHEBI:30823"/>
        <dbReference type="ChEBI" id="CHEBI:52323"/>
        <dbReference type="ChEBI" id="CHEBI:53753"/>
    </reaction>
    <physiologicalReaction direction="left-to-right" evidence="25">
        <dbReference type="Rhea" id="RHEA:38380"/>
    </physiologicalReaction>
</comment>
<keyword evidence="16 29" id="KW-0012">Acyltransferase</keyword>
<comment type="catalytic activity">
    <reaction evidence="28">
        <text>1,3-di-(9Z-octadecenoyl)-glycerol + (9Z)-octadecenoyl-CoA = 1,2,3-tri-(9Z-octadecenoyl)-glycerol + CoA</text>
        <dbReference type="Rhea" id="RHEA:38435"/>
        <dbReference type="ChEBI" id="CHEBI:53753"/>
        <dbReference type="ChEBI" id="CHEBI:57287"/>
        <dbReference type="ChEBI" id="CHEBI:57387"/>
        <dbReference type="ChEBI" id="CHEBI:75735"/>
    </reaction>
    <physiologicalReaction direction="left-to-right" evidence="28">
        <dbReference type="Rhea" id="RHEA:38436"/>
    </physiologicalReaction>
</comment>
<evidence type="ECO:0000256" key="30">
    <source>
        <dbReference type="SAM" id="Phobius"/>
    </source>
</evidence>
<keyword evidence="11 29" id="KW-0808">Transferase</keyword>
<evidence type="ECO:0000256" key="5">
    <source>
        <dbReference type="ARBA" id="ARBA00001313"/>
    </source>
</evidence>
<evidence type="ECO:0000256" key="28">
    <source>
        <dbReference type="ARBA" id="ARBA00049549"/>
    </source>
</evidence>
<evidence type="ECO:0000256" key="20">
    <source>
        <dbReference type="ARBA" id="ARBA00047807"/>
    </source>
</evidence>
<comment type="catalytic activity">
    <reaction evidence="6">
        <text>1,2-di-(9Z-octadecenoyl)-sn-glycerol + hexadecanoyl-CoA = 1,2-di-(9Z)-octadecenoyl-3-hexadecanoyl-sn-glycerol + CoA</text>
        <dbReference type="Rhea" id="RHEA:38163"/>
        <dbReference type="ChEBI" id="CHEBI:52333"/>
        <dbReference type="ChEBI" id="CHEBI:57287"/>
        <dbReference type="ChEBI" id="CHEBI:57379"/>
        <dbReference type="ChEBI" id="CHEBI:75583"/>
    </reaction>
    <physiologicalReaction direction="left-to-right" evidence="6">
        <dbReference type="Rhea" id="RHEA:38164"/>
    </physiologicalReaction>
</comment>
<evidence type="ECO:0000256" key="10">
    <source>
        <dbReference type="ARBA" id="ARBA00009010"/>
    </source>
</evidence>